<dbReference type="InterPro" id="IPR023779">
    <property type="entry name" value="Chromodomain_CS"/>
</dbReference>
<protein>
    <submittedName>
        <fullName evidence="7">Chromo domain-containing protein</fullName>
    </submittedName>
</protein>
<dbReference type="RefSeq" id="XP_008597196.1">
    <property type="nucleotide sequence ID" value="XM_008598974.1"/>
</dbReference>
<feature type="compositionally biased region" description="Acidic residues" evidence="4">
    <location>
        <begin position="47"/>
        <end position="57"/>
    </location>
</feature>
<feature type="domain" description="Chromo" evidence="6">
    <location>
        <begin position="83"/>
        <end position="148"/>
    </location>
</feature>
<feature type="region of interest" description="Disordered" evidence="4">
    <location>
        <begin position="1"/>
        <end position="80"/>
    </location>
</feature>
<dbReference type="InterPro" id="IPR016197">
    <property type="entry name" value="Chromo-like_dom_sf"/>
</dbReference>
<dbReference type="AlphaFoldDB" id="J5JQK8"/>
<dbReference type="GeneID" id="19886889"/>
<feature type="compositionally biased region" description="Acidic residues" evidence="4">
    <location>
        <begin position="67"/>
        <end position="80"/>
    </location>
</feature>
<dbReference type="InterPro" id="IPR051219">
    <property type="entry name" value="Heterochromatin_chromo-domain"/>
</dbReference>
<keyword evidence="5" id="KW-0472">Membrane</keyword>
<comment type="subcellular location">
    <subcellularLocation>
        <location evidence="1">Nucleus</location>
    </subcellularLocation>
</comment>
<dbReference type="PROSITE" id="PS00598">
    <property type="entry name" value="CHROMO_1"/>
    <property type="match status" value="1"/>
</dbReference>
<keyword evidence="3" id="KW-0539">Nucleus</keyword>
<dbReference type="Proteomes" id="UP000002762">
    <property type="component" value="Unassembled WGS sequence"/>
</dbReference>
<dbReference type="InterPro" id="IPR000953">
    <property type="entry name" value="Chromo/chromo_shadow_dom"/>
</dbReference>
<dbReference type="EMBL" id="JH725157">
    <property type="protein sequence ID" value="EJP67303.1"/>
    <property type="molecule type" value="Genomic_DNA"/>
</dbReference>
<keyword evidence="5" id="KW-0812">Transmembrane</keyword>
<dbReference type="GO" id="GO:0005634">
    <property type="term" value="C:nucleus"/>
    <property type="evidence" value="ECO:0007669"/>
    <property type="project" value="UniProtKB-SubCell"/>
</dbReference>
<comment type="subunit">
    <text evidence="2">Component of the NuA4 histone acetyltransferase complex.</text>
</comment>
<dbReference type="InterPro" id="IPR008251">
    <property type="entry name" value="Chromo_shadow_dom"/>
</dbReference>
<dbReference type="PANTHER" id="PTHR22812">
    <property type="entry name" value="CHROMOBOX PROTEIN"/>
    <property type="match status" value="1"/>
</dbReference>
<dbReference type="Gene3D" id="2.40.50.40">
    <property type="match status" value="2"/>
</dbReference>
<reference evidence="7 8" key="1">
    <citation type="journal article" date="2012" name="Sci. Rep.">
        <title>Genomic perspectives on the evolution of fungal entomopathogenicity in Beauveria bassiana.</title>
        <authorList>
            <person name="Xiao G."/>
            <person name="Ying S.H."/>
            <person name="Zheng P."/>
            <person name="Wang Z.L."/>
            <person name="Zhang S."/>
            <person name="Xie X.Q."/>
            <person name="Shang Y."/>
            <person name="St Leger R.J."/>
            <person name="Zhao G.P."/>
            <person name="Wang C."/>
            <person name="Feng M.G."/>
        </authorList>
    </citation>
    <scope>NUCLEOTIDE SEQUENCE [LARGE SCALE GENOMIC DNA]</scope>
    <source>
        <strain evidence="7 8">ARSEF 2860</strain>
    </source>
</reference>
<evidence type="ECO:0000313" key="8">
    <source>
        <dbReference type="Proteomes" id="UP000002762"/>
    </source>
</evidence>
<evidence type="ECO:0000256" key="2">
    <source>
        <dbReference type="ARBA" id="ARBA00011353"/>
    </source>
</evidence>
<feature type="compositionally biased region" description="Acidic residues" evidence="4">
    <location>
        <begin position="1"/>
        <end position="12"/>
    </location>
</feature>
<dbReference type="CDD" id="cd00024">
    <property type="entry name" value="CD_CSD"/>
    <property type="match status" value="1"/>
</dbReference>
<evidence type="ECO:0000256" key="4">
    <source>
        <dbReference type="SAM" id="MobiDB-lite"/>
    </source>
</evidence>
<organism evidence="7 8">
    <name type="scientific">Beauveria bassiana (strain ARSEF 2860)</name>
    <name type="common">White muscardine disease fungus</name>
    <name type="synonym">Tritirachium shiotae</name>
    <dbReference type="NCBI Taxonomy" id="655819"/>
    <lineage>
        <taxon>Eukaryota</taxon>
        <taxon>Fungi</taxon>
        <taxon>Dikarya</taxon>
        <taxon>Ascomycota</taxon>
        <taxon>Pezizomycotina</taxon>
        <taxon>Sordariomycetes</taxon>
        <taxon>Hypocreomycetidae</taxon>
        <taxon>Hypocreales</taxon>
        <taxon>Cordycipitaceae</taxon>
        <taxon>Beauveria</taxon>
    </lineage>
</organism>
<feature type="region of interest" description="Disordered" evidence="4">
    <location>
        <begin position="150"/>
        <end position="207"/>
    </location>
</feature>
<evidence type="ECO:0000256" key="1">
    <source>
        <dbReference type="ARBA" id="ARBA00004123"/>
    </source>
</evidence>
<keyword evidence="8" id="KW-1185">Reference proteome</keyword>
<dbReference type="SMART" id="SM00298">
    <property type="entry name" value="CHROMO"/>
    <property type="match status" value="1"/>
</dbReference>
<dbReference type="InterPro" id="IPR023780">
    <property type="entry name" value="Chromo_domain"/>
</dbReference>
<dbReference type="InParanoid" id="J5JQK8"/>
<dbReference type="GO" id="GO:0000792">
    <property type="term" value="C:heterochromatin"/>
    <property type="evidence" value="ECO:0007669"/>
    <property type="project" value="UniProtKB-ARBA"/>
</dbReference>
<dbReference type="SUPFAM" id="SSF54160">
    <property type="entry name" value="Chromo domain-like"/>
    <property type="match status" value="2"/>
</dbReference>
<feature type="transmembrane region" description="Helical" evidence="5">
    <location>
        <begin position="314"/>
        <end position="334"/>
    </location>
</feature>
<evidence type="ECO:0000256" key="3">
    <source>
        <dbReference type="ARBA" id="ARBA00023242"/>
    </source>
</evidence>
<gene>
    <name evidence="7" type="ORF">BBA_03877</name>
</gene>
<dbReference type="GO" id="GO:0006338">
    <property type="term" value="P:chromatin remodeling"/>
    <property type="evidence" value="ECO:0007669"/>
    <property type="project" value="UniProtKB-ARBA"/>
</dbReference>
<dbReference type="STRING" id="655819.J5JQK8"/>
<keyword evidence="5" id="KW-1133">Transmembrane helix</keyword>
<dbReference type="Pfam" id="PF00385">
    <property type="entry name" value="Chromo"/>
    <property type="match status" value="1"/>
</dbReference>
<feature type="compositionally biased region" description="Low complexity" evidence="4">
    <location>
        <begin position="190"/>
        <end position="204"/>
    </location>
</feature>
<dbReference type="OrthoDB" id="433924at2759"/>
<sequence length="362" mass="39488">MPPAISDDESSDVDAHLPVASWRDDDDSDSRSARRSAAAAKPQAIDVDVDDEDEAEPEEKAGLAQNGDDEDEDEEEEGEEDVFIVEAIKKHMIDEDGSLKFHVKWEGYDKKADMTWEPEENLDEGRESANEVLEEYFNKIGGRDSIFQQTATAASGKKRGRKAGVSGSADPTPVKRSRKSNGAGHPGATSPPASSKPWSPPAGSWEDDIDAIDACQDEGTGQLMVYLVWKNGKKTRHTTSVIYAKCPQKQSLTTTTTTTTTTIVLGINTKIIIIVISAERLRIQKPQTPISKHRSGSFALQIPQTAIMVQRNHVIAIIIIILFAVLAAVSFGIWKLIHMVRQGWSVQSGTSSSSSSSQEIVD</sequence>
<evidence type="ECO:0000259" key="6">
    <source>
        <dbReference type="PROSITE" id="PS50013"/>
    </source>
</evidence>
<proteinExistence type="predicted"/>
<dbReference type="PROSITE" id="PS50013">
    <property type="entry name" value="CHROMO_2"/>
    <property type="match status" value="1"/>
</dbReference>
<evidence type="ECO:0000256" key="5">
    <source>
        <dbReference type="SAM" id="Phobius"/>
    </source>
</evidence>
<dbReference type="HOGENOM" id="CLU_045874_0_0_1"/>
<name>J5JQK8_BEAB2</name>
<dbReference type="Pfam" id="PF01393">
    <property type="entry name" value="Chromo_shadow"/>
    <property type="match status" value="1"/>
</dbReference>
<evidence type="ECO:0000313" key="7">
    <source>
        <dbReference type="EMBL" id="EJP67303.1"/>
    </source>
</evidence>
<accession>J5JQK8</accession>